<keyword evidence="3" id="KW-1133">Transmembrane helix</keyword>
<evidence type="ECO:0000256" key="2">
    <source>
        <dbReference type="ARBA" id="ARBA00022692"/>
    </source>
</evidence>
<dbReference type="Proteomes" id="UP001476807">
    <property type="component" value="Unassembled WGS sequence"/>
</dbReference>
<dbReference type="RefSeq" id="WP_350414482.1">
    <property type="nucleotide sequence ID" value="NZ_JBEOKT010000027.1"/>
</dbReference>
<evidence type="ECO:0000313" key="6">
    <source>
        <dbReference type="EMBL" id="MER2999595.1"/>
    </source>
</evidence>
<organism evidence="6 7">
    <name type="scientific">Pontibacter populi</name>
    <dbReference type="NCBI Taxonomy" id="890055"/>
    <lineage>
        <taxon>Bacteria</taxon>
        <taxon>Pseudomonadati</taxon>
        <taxon>Bacteroidota</taxon>
        <taxon>Cytophagia</taxon>
        <taxon>Cytophagales</taxon>
        <taxon>Hymenobacteraceae</taxon>
        <taxon>Pontibacter</taxon>
    </lineage>
</organism>
<evidence type="ECO:0000256" key="1">
    <source>
        <dbReference type="ARBA" id="ARBA00004127"/>
    </source>
</evidence>
<evidence type="ECO:0000256" key="4">
    <source>
        <dbReference type="ARBA" id="ARBA00023136"/>
    </source>
</evidence>
<proteinExistence type="predicted"/>
<gene>
    <name evidence="6" type="ORF">ABS362_18730</name>
</gene>
<keyword evidence="4" id="KW-0472">Membrane</keyword>
<keyword evidence="7" id="KW-1185">Reference proteome</keyword>
<dbReference type="InterPro" id="IPR010652">
    <property type="entry name" value="DUF1232"/>
</dbReference>
<reference evidence="6 7" key="1">
    <citation type="submission" date="2024-06" db="EMBL/GenBank/DDBJ databases">
        <title>Pontibacter populi HYL7-15.</title>
        <authorList>
            <person name="Kim M.K."/>
        </authorList>
    </citation>
    <scope>NUCLEOTIDE SEQUENCE [LARGE SCALE GENOMIC DNA]</scope>
    <source>
        <strain evidence="6 7">HYL7-15</strain>
    </source>
</reference>
<name>A0ABV1S014_9BACT</name>
<keyword evidence="2" id="KW-0812">Transmembrane</keyword>
<comment type="caution">
    <text evidence="6">The sequence shown here is derived from an EMBL/GenBank/DDBJ whole genome shotgun (WGS) entry which is preliminary data.</text>
</comment>
<dbReference type="EMBL" id="JBEOKT010000027">
    <property type="protein sequence ID" value="MER2999595.1"/>
    <property type="molecule type" value="Genomic_DNA"/>
</dbReference>
<evidence type="ECO:0000313" key="7">
    <source>
        <dbReference type="Proteomes" id="UP001476807"/>
    </source>
</evidence>
<sequence length="151" mass="16636">MLQDLIQKGLRLSQHAIFRKFVTRAGGFLAKPAKLAILLTSAYDKLIDTGSSQSGFAQVKDIMQTFIRLVKAYANGSYRAVSNKSLLVGIGVLLYLVTPLDVIPDFIPVIGLLDDISLMAWFVDAFQKEINGFRAWEQGKSASLGVRELES</sequence>
<feature type="domain" description="DUF1232" evidence="5">
    <location>
        <begin position="87"/>
        <end position="121"/>
    </location>
</feature>
<dbReference type="Pfam" id="PF06803">
    <property type="entry name" value="DUF1232"/>
    <property type="match status" value="1"/>
</dbReference>
<protein>
    <submittedName>
        <fullName evidence="6">DUF1232 domain-containing protein</fullName>
    </submittedName>
</protein>
<comment type="subcellular location">
    <subcellularLocation>
        <location evidence="1">Endomembrane system</location>
        <topology evidence="1">Multi-pass membrane protein</topology>
    </subcellularLocation>
</comment>
<evidence type="ECO:0000256" key="3">
    <source>
        <dbReference type="ARBA" id="ARBA00022989"/>
    </source>
</evidence>
<evidence type="ECO:0000259" key="5">
    <source>
        <dbReference type="Pfam" id="PF06803"/>
    </source>
</evidence>
<accession>A0ABV1S014</accession>